<organism evidence="2">
    <name type="scientific">freshwater metagenome</name>
    <dbReference type="NCBI Taxonomy" id="449393"/>
    <lineage>
        <taxon>unclassified sequences</taxon>
        <taxon>metagenomes</taxon>
        <taxon>ecological metagenomes</taxon>
    </lineage>
</organism>
<protein>
    <submittedName>
        <fullName evidence="2">Unannotated protein</fullName>
    </submittedName>
</protein>
<dbReference type="EMBL" id="CAFAAF010000042">
    <property type="protein sequence ID" value="CAB4788806.1"/>
    <property type="molecule type" value="Genomic_DNA"/>
</dbReference>
<proteinExistence type="predicted"/>
<dbReference type="AlphaFoldDB" id="A0A6J7U187"/>
<name>A0A6J7U187_9ZZZZ</name>
<accession>A0A6J7U187</accession>
<gene>
    <name evidence="1" type="ORF">UFOPK2978_00408</name>
    <name evidence="2" type="ORF">UFOPK4307_00690</name>
</gene>
<sequence length="106" mass="11607">MDRELTEILDEHARVRGDAQAIKDFLLQVLADNRDGVEKFSDEALERAAEIIDQVGPGAFYWMTDIAAQMVVLSEATLRGFSTNVSVELGASAEADSIVDLVVRLP</sequence>
<reference evidence="2" key="1">
    <citation type="submission" date="2020-05" db="EMBL/GenBank/DDBJ databases">
        <authorList>
            <person name="Chiriac C."/>
            <person name="Salcher M."/>
            <person name="Ghai R."/>
            <person name="Kavagutti S V."/>
        </authorList>
    </citation>
    <scope>NUCLEOTIDE SEQUENCE</scope>
</reference>
<dbReference type="EMBL" id="CAFBQO010000095">
    <property type="protein sequence ID" value="CAB5057958.1"/>
    <property type="molecule type" value="Genomic_DNA"/>
</dbReference>
<evidence type="ECO:0000313" key="2">
    <source>
        <dbReference type="EMBL" id="CAB5057958.1"/>
    </source>
</evidence>
<evidence type="ECO:0000313" key="1">
    <source>
        <dbReference type="EMBL" id="CAB4788806.1"/>
    </source>
</evidence>